<sequence length="86" mass="10669">MPLLFDAHCFNILFDSFKFYNEKYKAKLLAYALMNNHVHFIIFFEHDKHLINYLRDFKKFTSLKPREYIQIQQAEQLQHVEYEHRT</sequence>
<evidence type="ECO:0000313" key="3">
    <source>
        <dbReference type="Proteomes" id="UP001597512"/>
    </source>
</evidence>
<gene>
    <name evidence="2" type="ORF">ACFS25_24605</name>
</gene>
<dbReference type="SUPFAM" id="SSF143422">
    <property type="entry name" value="Transposase IS200-like"/>
    <property type="match status" value="1"/>
</dbReference>
<dbReference type="RefSeq" id="WP_381506339.1">
    <property type="nucleotide sequence ID" value="NZ_JBHUOM010000023.1"/>
</dbReference>
<comment type="caution">
    <text evidence="2">The sequence shown here is derived from an EMBL/GenBank/DDBJ whole genome shotgun (WGS) entry which is preliminary data.</text>
</comment>
<reference evidence="3" key="1">
    <citation type="journal article" date="2019" name="Int. J. Syst. Evol. Microbiol.">
        <title>The Global Catalogue of Microorganisms (GCM) 10K type strain sequencing project: providing services to taxonomists for standard genome sequencing and annotation.</title>
        <authorList>
            <consortium name="The Broad Institute Genomics Platform"/>
            <consortium name="The Broad Institute Genome Sequencing Center for Infectious Disease"/>
            <person name="Wu L."/>
            <person name="Ma J."/>
        </authorList>
    </citation>
    <scope>NUCLEOTIDE SEQUENCE [LARGE SCALE GENOMIC DNA]</scope>
    <source>
        <strain evidence="3">KCTC 52490</strain>
    </source>
</reference>
<dbReference type="InterPro" id="IPR036515">
    <property type="entry name" value="Transposase_17_sf"/>
</dbReference>
<organism evidence="2 3">
    <name type="scientific">Spirosoma flavum</name>
    <dbReference type="NCBI Taxonomy" id="2048557"/>
    <lineage>
        <taxon>Bacteria</taxon>
        <taxon>Pseudomonadati</taxon>
        <taxon>Bacteroidota</taxon>
        <taxon>Cytophagia</taxon>
        <taxon>Cytophagales</taxon>
        <taxon>Cytophagaceae</taxon>
        <taxon>Spirosoma</taxon>
    </lineage>
</organism>
<feature type="domain" description="Transposase IS200-like" evidence="1">
    <location>
        <begin position="11"/>
        <end position="71"/>
    </location>
</feature>
<dbReference type="Gene3D" id="3.30.70.1290">
    <property type="entry name" value="Transposase IS200-like"/>
    <property type="match status" value="1"/>
</dbReference>
<evidence type="ECO:0000259" key="1">
    <source>
        <dbReference type="Pfam" id="PF01797"/>
    </source>
</evidence>
<accession>A0ABW6ANY8</accession>
<dbReference type="InterPro" id="IPR002686">
    <property type="entry name" value="Transposase_17"/>
</dbReference>
<name>A0ABW6ANY8_9BACT</name>
<protein>
    <submittedName>
        <fullName evidence="2">Transposase</fullName>
    </submittedName>
</protein>
<dbReference type="Proteomes" id="UP001597512">
    <property type="component" value="Unassembled WGS sequence"/>
</dbReference>
<dbReference type="Pfam" id="PF01797">
    <property type="entry name" value="Y1_Tnp"/>
    <property type="match status" value="1"/>
</dbReference>
<evidence type="ECO:0000313" key="2">
    <source>
        <dbReference type="EMBL" id="MFD2936986.1"/>
    </source>
</evidence>
<keyword evidence="3" id="KW-1185">Reference proteome</keyword>
<dbReference type="EMBL" id="JBHUOM010000023">
    <property type="protein sequence ID" value="MFD2936986.1"/>
    <property type="molecule type" value="Genomic_DNA"/>
</dbReference>
<proteinExistence type="predicted"/>